<evidence type="ECO:0000256" key="1">
    <source>
        <dbReference type="SAM" id="MobiDB-lite"/>
    </source>
</evidence>
<dbReference type="AlphaFoldDB" id="A0A4D8PQ44"/>
<dbReference type="Gene3D" id="1.10.606.10">
    <property type="entry name" value="Vanadium-containing Chloroperoxidase, domain 2"/>
    <property type="match status" value="1"/>
</dbReference>
<dbReference type="KEGG" id="aare:D3093_33190"/>
<geneLocation type="plasmid" evidence="2 3">
    <name>p5</name>
</geneLocation>
<organism evidence="2 3">
    <name type="scientific">Azospirillum argentinense</name>
    <dbReference type="NCBI Taxonomy" id="2970906"/>
    <lineage>
        <taxon>Bacteria</taxon>
        <taxon>Pseudomonadati</taxon>
        <taxon>Pseudomonadota</taxon>
        <taxon>Alphaproteobacteria</taxon>
        <taxon>Rhodospirillales</taxon>
        <taxon>Azospirillaceae</taxon>
        <taxon>Azospirillum</taxon>
    </lineage>
</organism>
<protein>
    <submittedName>
        <fullName evidence="2">Uncharacterized protein</fullName>
    </submittedName>
</protein>
<sequence>MALTGEEEMTNDQSQAQQNDVRGVDEHPRPVQQPAGVAKKSICTPHEVKVAKRAFSREGEGENGDEKDYPDYSGNFHKGLPHNDLGEVDKAAYEALRQALLNRDKDPAFENAIKLHRDDHPYQPTTSAERSGWGTIRAPR</sequence>
<dbReference type="InterPro" id="IPR016119">
    <property type="entry name" value="Br/Cl_peroxidase_C"/>
</dbReference>
<reference evidence="2 3" key="1">
    <citation type="submission" date="2018-09" db="EMBL/GenBank/DDBJ databases">
        <title>Whole genome based analysis of evolution and adaptive divergence in Indian and Brazilian strains of Azospirillum brasilense.</title>
        <authorList>
            <person name="Singh C."/>
            <person name="Tripathi A.K."/>
        </authorList>
    </citation>
    <scope>NUCLEOTIDE SEQUENCE [LARGE SCALE GENOMIC DNA]</scope>
    <source>
        <strain evidence="2 3">MTCC4035</strain>
        <plasmid evidence="2 3">p5</plasmid>
    </source>
</reference>
<feature type="region of interest" description="Disordered" evidence="1">
    <location>
        <begin position="114"/>
        <end position="140"/>
    </location>
</feature>
<accession>A0A4D8PQ44</accession>
<dbReference type="EMBL" id="CP032326">
    <property type="protein sequence ID" value="QCO00113.1"/>
    <property type="molecule type" value="Genomic_DNA"/>
</dbReference>
<evidence type="ECO:0000313" key="2">
    <source>
        <dbReference type="EMBL" id="QCO00113.1"/>
    </source>
</evidence>
<feature type="compositionally biased region" description="Acidic residues" evidence="1">
    <location>
        <begin position="1"/>
        <end position="10"/>
    </location>
</feature>
<feature type="region of interest" description="Disordered" evidence="1">
    <location>
        <begin position="1"/>
        <end position="83"/>
    </location>
</feature>
<feature type="compositionally biased region" description="Polar residues" evidence="1">
    <location>
        <begin position="11"/>
        <end position="20"/>
    </location>
</feature>
<dbReference type="InterPro" id="IPR036938">
    <property type="entry name" value="PAP2/HPO_sf"/>
</dbReference>
<dbReference type="GO" id="GO:0004601">
    <property type="term" value="F:peroxidase activity"/>
    <property type="evidence" value="ECO:0007669"/>
    <property type="project" value="InterPro"/>
</dbReference>
<proteinExistence type="predicted"/>
<dbReference type="SUPFAM" id="SSF48317">
    <property type="entry name" value="Acid phosphatase/Vanadium-dependent haloperoxidase"/>
    <property type="match status" value="1"/>
</dbReference>
<name>A0A4D8PQ44_9PROT</name>
<keyword evidence="2" id="KW-0614">Plasmid</keyword>
<gene>
    <name evidence="2" type="ORF">D3093_33190</name>
</gene>
<dbReference type="Proteomes" id="UP000298595">
    <property type="component" value="Plasmid p5"/>
</dbReference>
<evidence type="ECO:0000313" key="3">
    <source>
        <dbReference type="Proteomes" id="UP000298595"/>
    </source>
</evidence>
<feature type="compositionally biased region" description="Basic and acidic residues" evidence="1">
    <location>
        <begin position="46"/>
        <end position="70"/>
    </location>
</feature>